<protein>
    <submittedName>
        <fullName evidence="1">Uncharacterized protein</fullName>
    </submittedName>
</protein>
<accession>A0A2J7ZWV5</accession>
<sequence length="76" mass="8234">MMQPLPTAPTRAPERLAPAPYQGRFSKATISCTLPSACAALQLTDAMVMAISASVTVSMGELTMGTRRRMFFVRLQ</sequence>
<dbReference type="EMBL" id="PGGS01000363">
    <property type="protein sequence ID" value="PNH04749.1"/>
    <property type="molecule type" value="Genomic_DNA"/>
</dbReference>
<name>A0A2J7ZWV5_9CHLO</name>
<keyword evidence="2" id="KW-1185">Reference proteome</keyword>
<feature type="non-terminal residue" evidence="1">
    <location>
        <position position="76"/>
    </location>
</feature>
<gene>
    <name evidence="1" type="ORF">TSOC_009077</name>
</gene>
<proteinExistence type="predicted"/>
<dbReference type="Proteomes" id="UP000236333">
    <property type="component" value="Unassembled WGS sequence"/>
</dbReference>
<organism evidence="1 2">
    <name type="scientific">Tetrabaena socialis</name>
    <dbReference type="NCBI Taxonomy" id="47790"/>
    <lineage>
        <taxon>Eukaryota</taxon>
        <taxon>Viridiplantae</taxon>
        <taxon>Chlorophyta</taxon>
        <taxon>core chlorophytes</taxon>
        <taxon>Chlorophyceae</taxon>
        <taxon>CS clade</taxon>
        <taxon>Chlamydomonadales</taxon>
        <taxon>Tetrabaenaceae</taxon>
        <taxon>Tetrabaena</taxon>
    </lineage>
</organism>
<comment type="caution">
    <text evidence="1">The sequence shown here is derived from an EMBL/GenBank/DDBJ whole genome shotgun (WGS) entry which is preliminary data.</text>
</comment>
<dbReference type="AlphaFoldDB" id="A0A2J7ZWV5"/>
<evidence type="ECO:0000313" key="1">
    <source>
        <dbReference type="EMBL" id="PNH04749.1"/>
    </source>
</evidence>
<evidence type="ECO:0000313" key="2">
    <source>
        <dbReference type="Proteomes" id="UP000236333"/>
    </source>
</evidence>
<reference evidence="1 2" key="1">
    <citation type="journal article" date="2017" name="Mol. Biol. Evol.">
        <title>The 4-celled Tetrabaena socialis nuclear genome reveals the essential components for genetic control of cell number at the origin of multicellularity in the volvocine lineage.</title>
        <authorList>
            <person name="Featherston J."/>
            <person name="Arakaki Y."/>
            <person name="Hanschen E.R."/>
            <person name="Ferris P.J."/>
            <person name="Michod R.E."/>
            <person name="Olson B.J.S.C."/>
            <person name="Nozaki H."/>
            <person name="Durand P.M."/>
        </authorList>
    </citation>
    <scope>NUCLEOTIDE SEQUENCE [LARGE SCALE GENOMIC DNA]</scope>
    <source>
        <strain evidence="1 2">NIES-571</strain>
    </source>
</reference>